<dbReference type="Gene3D" id="2.40.160.20">
    <property type="match status" value="1"/>
</dbReference>
<feature type="signal peptide" evidence="1">
    <location>
        <begin position="1"/>
        <end position="27"/>
    </location>
</feature>
<accession>A0A5B0VJZ1</accession>
<feature type="chain" id="PRO_5023006447" evidence="1">
    <location>
        <begin position="28"/>
        <end position="425"/>
    </location>
</feature>
<comment type="caution">
    <text evidence="2">The sequence shown here is derived from an EMBL/GenBank/DDBJ whole genome shotgun (WGS) entry which is preliminary data.</text>
</comment>
<name>A0A5B0VJZ1_9GAMM</name>
<dbReference type="EMBL" id="VTUU01000002">
    <property type="protein sequence ID" value="KAA1175040.1"/>
    <property type="molecule type" value="Genomic_DNA"/>
</dbReference>
<dbReference type="AlphaFoldDB" id="A0A5B0VJZ1"/>
<dbReference type="RefSeq" id="WP_149599461.1">
    <property type="nucleotide sequence ID" value="NZ_VTUU01000002.1"/>
</dbReference>
<evidence type="ECO:0000313" key="2">
    <source>
        <dbReference type="EMBL" id="KAA1175040.1"/>
    </source>
</evidence>
<evidence type="ECO:0000313" key="3">
    <source>
        <dbReference type="Proteomes" id="UP000323161"/>
    </source>
</evidence>
<reference evidence="2 3" key="1">
    <citation type="submission" date="2019-08" db="EMBL/GenBank/DDBJ databases">
        <title>Marinobacter ZYF650 sp. nov., a marine bacterium isolated from seawater of the Mariana trench.</title>
        <authorList>
            <person name="Ahmad W."/>
        </authorList>
    </citation>
    <scope>NUCLEOTIDE SEQUENCE [LARGE SCALE GENOMIC DNA]</scope>
    <source>
        <strain evidence="2 3">ZYF650</strain>
    </source>
</reference>
<sequence>MDKVVLKRLAALSSLVACGSFSLPAAAEPIAYSIGLEERYTDNAKQVSSGEESDLESRVNFGINYNSDPGRCNGSIAAKLGYGRWLDDTYDPETYIDSDLLGDCQLANNLYWDVSNRTRDVVQDSRGGNNPDNTSRKNIFSTGPRYMMRLSPQDTLTLDARFESTNYDEPDETDSDRYVGTAAWNHLLSSTFSGGLSFQLDQSEMDTGQEIDRQTANVNFNKRWVSTVVSGSVGASKIESSFAGFSSDNNGMVWSLFLERELNSSSSITLSGSHQLTDQTSDYDIVFAGLVFNVQETEAIELTVVRAAYRNNLSNGDTFELGVSYDVTDYLSSGYQEDSYGIDASYNRKLTSRLRGHASGSFNSNSYSDDDTDDQTVTTSLGLQYDMSRSLSSRLTVGREERISDVTSREYVEHWIVLGVNYRFQ</sequence>
<proteinExistence type="predicted"/>
<keyword evidence="1" id="KW-0732">Signal</keyword>
<organism evidence="2 3">
    <name type="scientific">Marinobacter salinexigens</name>
    <dbReference type="NCBI Taxonomy" id="2919747"/>
    <lineage>
        <taxon>Bacteria</taxon>
        <taxon>Pseudomonadati</taxon>
        <taxon>Pseudomonadota</taxon>
        <taxon>Gammaproteobacteria</taxon>
        <taxon>Pseudomonadales</taxon>
        <taxon>Marinobacteraceae</taxon>
        <taxon>Marinobacter</taxon>
    </lineage>
</organism>
<gene>
    <name evidence="2" type="ORF">FWJ25_06630</name>
</gene>
<dbReference type="Proteomes" id="UP000323161">
    <property type="component" value="Unassembled WGS sequence"/>
</dbReference>
<protein>
    <submittedName>
        <fullName evidence="2">Outer membrane beta-barrel protein</fullName>
    </submittedName>
</protein>
<keyword evidence="3" id="KW-1185">Reference proteome</keyword>
<dbReference type="InterPro" id="IPR018759">
    <property type="entry name" value="BBP2_2"/>
</dbReference>
<dbReference type="Pfam" id="PF10082">
    <property type="entry name" value="BBP2_2"/>
    <property type="match status" value="1"/>
</dbReference>
<evidence type="ECO:0000256" key="1">
    <source>
        <dbReference type="SAM" id="SignalP"/>
    </source>
</evidence>